<reference evidence="12 34" key="5">
    <citation type="journal article" date="2019" name="Environ. Health Perspect.">
        <title>Inter-host Transmission of Carbapenemase-Producing Escherichia coli among Humans and Backyard Animals.</title>
        <authorList>
            <person name="Li J."/>
            <person name="Bi Z."/>
            <person name="Ma S."/>
            <person name="Chen B."/>
            <person name="Cai C."/>
            <person name="He J."/>
            <person name="Schwarz S."/>
            <person name="Sun C."/>
            <person name="Zhou Y."/>
            <person name="Yin J."/>
            <person name="Hulth A."/>
            <person name="Wang Y."/>
            <person name="Shen Z."/>
            <person name="Wang S."/>
            <person name="Wu C."/>
            <person name="Nilsson L.E."/>
            <person name="Walsh T.R."/>
            <person name="Borjesson S."/>
            <person name="Shen J."/>
            <person name="Sun Q."/>
            <person name="Wang Y."/>
        </authorList>
    </citation>
    <scope>NUCLEOTIDE SEQUENCE [LARGE SCALE GENOMIC DNA]</scope>
    <source>
        <strain evidence="12 34">A016f</strain>
    </source>
</reference>
<dbReference type="AlphaFoldDB" id="A0A024L8M3"/>
<dbReference type="EMBL" id="AASURL010000018">
    <property type="protein sequence ID" value="EFH0365102.1"/>
    <property type="molecule type" value="Genomic_DNA"/>
</dbReference>
<reference evidence="17" key="15">
    <citation type="submission" date="2020-06" db="EMBL/GenBank/DDBJ databases">
        <authorList>
            <person name="Ramsay J.P."/>
            <person name="Colombi E."/>
            <person name="Mowlaboccus S."/>
        </authorList>
    </citation>
    <scope>NUCLEOTIDE SEQUENCE</scope>
    <source>
        <strain evidence="17">EC2</strain>
    </source>
</reference>
<dbReference type="EMBL" id="WSGM01000172">
    <property type="protein sequence ID" value="KAE9725184.1"/>
    <property type="molecule type" value="Genomic_DNA"/>
</dbReference>
<dbReference type="EMBL" id="JACGTG010000001">
    <property type="protein sequence ID" value="MBA6239029.1"/>
    <property type="molecule type" value="Genomic_DNA"/>
</dbReference>
<dbReference type="EMBL" id="DABHXT010000020">
    <property type="protein sequence ID" value="HAJ5959319.1"/>
    <property type="molecule type" value="Genomic_DNA"/>
</dbReference>
<dbReference type="Proteomes" id="UP000321295">
    <property type="component" value="Unassembled WGS sequence"/>
</dbReference>
<dbReference type="EMBL" id="UGFG01000001">
    <property type="protein sequence ID" value="STM36839.1"/>
    <property type="molecule type" value="Genomic_DNA"/>
</dbReference>
<dbReference type="Proteomes" id="UP000531813">
    <property type="component" value="Unassembled WGS sequence"/>
</dbReference>
<dbReference type="Proteomes" id="UP000437875">
    <property type="component" value="Unassembled WGS sequence"/>
</dbReference>
<reference evidence="7" key="1">
    <citation type="journal article" date="2018" name="Genome Biol.">
        <title>SKESA: strategic k-mer extension for scrupulous assemblies.</title>
        <authorList>
            <person name="Souvorov A."/>
            <person name="Agarwala R."/>
            <person name="Lipman D.J."/>
        </authorList>
    </citation>
    <scope>NUCLEOTIDE SEQUENCE [LARGE SCALE GENOMIC DNA]</scope>
    <source>
        <strain evidence="8">Escherichia coli</strain>
        <strain evidence="7">EuSCAPE_DE065</strain>
    </source>
</reference>
<feature type="signal peptide" evidence="1">
    <location>
        <begin position="1"/>
        <end position="22"/>
    </location>
</feature>
<reference evidence="16 35" key="9">
    <citation type="submission" date="2019-12" db="EMBL/GenBank/DDBJ databases">
        <title>Enteriobacteria Tanzani isolates_10434.</title>
        <authorList>
            <person name="Subbiah M."/>
            <person name="Call D."/>
        </authorList>
    </citation>
    <scope>NUCLEOTIDE SEQUENCE [LARGE SCALE GENOMIC DNA]</scope>
    <source>
        <strain evidence="16 35">10434wD1</strain>
    </source>
</reference>
<dbReference type="Proteomes" id="UP000436482">
    <property type="component" value="Unassembled WGS sequence"/>
</dbReference>
<evidence type="ECO:0000313" key="8">
    <source>
        <dbReference type="EMBL" id="HBB1572392.1"/>
    </source>
</evidence>
<dbReference type="OMA" id="QACEIDD"/>
<dbReference type="EMBL" id="CP063369">
    <property type="protein sequence ID" value="QOY30673.1"/>
    <property type="molecule type" value="Genomic_DNA"/>
</dbReference>
<dbReference type="EMBL" id="JACZOI010000031">
    <property type="protein sequence ID" value="MBE0978125.1"/>
    <property type="molecule type" value="Genomic_DNA"/>
</dbReference>
<dbReference type="Proteomes" id="UP000870292">
    <property type="component" value="Unassembled WGS sequence"/>
</dbReference>
<evidence type="ECO:0000313" key="7">
    <source>
        <dbReference type="EMBL" id="HAJ5959319.1"/>
    </source>
</evidence>
<dbReference type="Proteomes" id="UP000542214">
    <property type="component" value="Unassembled WGS sequence"/>
</dbReference>
<reference evidence="19" key="19">
    <citation type="submission" date="2021-02" db="EMBL/GenBank/DDBJ databases">
        <title>Co-localization of colistin and carbapenem -resistance genes on a novel transferable IncHI2 plasmid in Escherichia coli from chicken-origin.</title>
        <authorList>
            <person name="Hoffmann M."/>
            <person name="Balkey M."/>
            <person name="Ronco T."/>
            <person name="Hendriksen R.S."/>
        </authorList>
    </citation>
    <scope>NUCLEOTIDE SEQUENCE</scope>
    <source>
        <strain evidence="19">CFSAN083829</strain>
    </source>
</reference>
<evidence type="ECO:0000313" key="44">
    <source>
        <dbReference type="Proteomes" id="UP000542214"/>
    </source>
</evidence>
<evidence type="ECO:0000313" key="45">
    <source>
        <dbReference type="Proteomes" id="UP000581425"/>
    </source>
</evidence>
<dbReference type="EMBL" id="AASFZR010000106">
    <property type="protein sequence ID" value="EFB4535061.1"/>
    <property type="molecule type" value="Genomic_DNA"/>
</dbReference>
<dbReference type="EMBL" id="CP122634">
    <property type="protein sequence ID" value="WHI02556.1"/>
    <property type="molecule type" value="Genomic_DNA"/>
</dbReference>
<dbReference type="Proteomes" id="UP000254429">
    <property type="component" value="Unassembled WGS sequence"/>
</dbReference>
<reference evidence="9 37" key="7">
    <citation type="submission" date="2019-10" db="EMBL/GenBank/DDBJ databases">
        <title>Antimicrobial-resistant enteric bacteria are widely distributed amongst people, animals and the environment in northern Tanzania.</title>
        <authorList>
            <person name="Subbiah M."/>
            <person name="Call D.R."/>
        </authorList>
    </citation>
    <scope>NUCLEOTIDE SEQUENCE [LARGE SCALE GENOMIC DNA]</scope>
    <source>
        <strain evidence="9 37">TzEc067</strain>
    </source>
</reference>
<sequence length="194" mass="20744">MNKVTKTAIAGLLALFAGNAAATDGEIVFDGEILKSACEINDSDKKIEVALGHYNAEQFRNIGERSPKIPFTIPLVNCPMTGWEHDNGNVEASFRLWLETRDNGTVPNFPNLAKVGSFAGIAATGVGIRIDDAESGNIMPLNAMGNDNTVYQIPAESNGIVNVDLIAYYVSTVVPSEITPGEADAIVNVTLDYR</sequence>
<dbReference type="PANTHER" id="PTHR33420:SF26">
    <property type="entry name" value="FIMBRIAL SUBUNIT"/>
    <property type="match status" value="1"/>
</dbReference>
<dbReference type="EMBL" id="UGDD01000002">
    <property type="protein sequence ID" value="STJ52927.1"/>
    <property type="molecule type" value="Genomic_DNA"/>
</dbReference>
<evidence type="ECO:0000313" key="16">
    <source>
        <dbReference type="EMBL" id="MXI76821.1"/>
    </source>
</evidence>
<dbReference type="EMBL" id="DADUEU010000005">
    <property type="protein sequence ID" value="HBB1572392.1"/>
    <property type="molecule type" value="Genomic_DNA"/>
</dbReference>
<dbReference type="EMBL" id="UGED01000002">
    <property type="protein sequence ID" value="STL00653.1"/>
    <property type="molecule type" value="Genomic_DNA"/>
</dbReference>
<dbReference type="InterPro" id="IPR036937">
    <property type="entry name" value="Adhesion_dom_fimbrial_sf"/>
</dbReference>
<evidence type="ECO:0000313" key="39">
    <source>
        <dbReference type="Proteomes" id="UP000462410"/>
    </source>
</evidence>
<evidence type="ECO:0000256" key="1">
    <source>
        <dbReference type="SAM" id="SignalP"/>
    </source>
</evidence>
<feature type="chain" id="PRO_5015026172" evidence="1">
    <location>
        <begin position="23"/>
        <end position="194"/>
    </location>
</feature>
<evidence type="ECO:0000313" key="20">
    <source>
        <dbReference type="EMBL" id="STJ52927.1"/>
    </source>
</evidence>
<reference evidence="36 38" key="10">
    <citation type="submission" date="2019-12" db="EMBL/GenBank/DDBJ databases">
        <title>Enteriobacteria Tanzani isolates_8377-8380.</title>
        <authorList>
            <person name="Subbiah M."/>
            <person name="Call D."/>
        </authorList>
    </citation>
    <scope>NUCLEOTIDE SEQUENCE [LARGE SCALE GENOMIC DNA]</scope>
    <source>
        <strain evidence="15 38">8378wB3</strain>
        <strain evidence="14 39">8378wH8</strain>
        <strain evidence="13 36">8379wE6</strain>
    </source>
</reference>
<dbReference type="Proteomes" id="UP000509796">
    <property type="component" value="Chromosome"/>
</dbReference>
<evidence type="ECO:0000313" key="12">
    <source>
        <dbReference type="EMBL" id="MQK27338.1"/>
    </source>
</evidence>
<reference evidence="18 45" key="18">
    <citation type="submission" date="2020-10" db="EMBL/GenBank/DDBJ databases">
        <title>Analysis of Genomes of Bacterial Isolates from Lameness Outbreaks in Broilers.</title>
        <authorList>
            <person name="Rhoads D."/>
            <person name="Ekesi N.S."/>
        </authorList>
    </citation>
    <scope>NUCLEOTIDE SEQUENCE [LARGE SCALE GENOMIC DNA]</scope>
    <source>
        <strain evidence="18 45">1409</strain>
    </source>
</reference>
<evidence type="ECO:0000259" key="2">
    <source>
        <dbReference type="Pfam" id="PF00419"/>
    </source>
</evidence>
<dbReference type="FunFam" id="2.60.40.1090:FF:000018">
    <property type="entry name" value="Fimbrial family protein"/>
    <property type="match status" value="1"/>
</dbReference>
<evidence type="ECO:0000313" key="37">
    <source>
        <dbReference type="Proteomes" id="UP000437875"/>
    </source>
</evidence>
<dbReference type="GO" id="GO:0009289">
    <property type="term" value="C:pilus"/>
    <property type="evidence" value="ECO:0007669"/>
    <property type="project" value="InterPro"/>
</dbReference>
<dbReference type="Proteomes" id="UP000254503">
    <property type="component" value="Unassembled WGS sequence"/>
</dbReference>
<dbReference type="EMBL" id="AASHPR010000004">
    <property type="protein sequence ID" value="EFC3523576.1"/>
    <property type="molecule type" value="Genomic_DNA"/>
</dbReference>
<evidence type="ECO:0000313" key="35">
    <source>
        <dbReference type="Proteomes" id="UP000436141"/>
    </source>
</evidence>
<evidence type="ECO:0000313" key="4">
    <source>
        <dbReference type="EMBL" id="EFC3523576.1"/>
    </source>
</evidence>
<reference evidence="17" key="12">
    <citation type="journal article" date="2020" name="Int. J. Antimicrob. Agents">
        <title>Identification and characterisation of fosfomycin resistance in Escherichia coli urinary tract infection isolates from Australia.</title>
        <authorList>
            <person name="Mowlaboccus S."/>
            <person name="Daley D."/>
            <person name="Pang S."/>
            <person name="Gottlieb T."/>
            <person name="Merlino J."/>
            <person name="Nimmo G.R."/>
            <person name="George N."/>
            <person name="Korman T.M."/>
            <person name="Streitberg R."/>
            <person name="Robson J."/>
            <person name="Peachey G."/>
            <person name="Collignon P."/>
            <person name="Bradbury S."/>
            <person name="Colombi E."/>
            <person name="Ramsay J.P."/>
            <person name="Rogers B.A."/>
            <person name="Coombs G.W."/>
        </authorList>
    </citation>
    <scope>NUCLEOTIDE SEQUENCE</scope>
    <source>
        <strain evidence="17">EC2</strain>
    </source>
</reference>
<evidence type="ECO:0000313" key="27">
    <source>
        <dbReference type="EMBL" id="WHI02556.1"/>
    </source>
</evidence>
<evidence type="ECO:0000313" key="11">
    <source>
        <dbReference type="EMBL" id="MBE0978125.1"/>
    </source>
</evidence>
<dbReference type="GO" id="GO:0043709">
    <property type="term" value="P:cell adhesion involved in single-species biofilm formation"/>
    <property type="evidence" value="ECO:0007669"/>
    <property type="project" value="TreeGrafter"/>
</dbReference>
<dbReference type="Proteomes" id="UP000321461">
    <property type="component" value="Unassembled WGS sequence"/>
</dbReference>
<reference evidence="6 42" key="11">
    <citation type="submission" date="2019-12" db="EMBL/GenBank/DDBJ databases">
        <authorList>
            <consortium name="GenomeTrakr network: Whole genome sequencing for foodborne pathogen traceback"/>
        </authorList>
    </citation>
    <scope>NUCLEOTIDE SEQUENCE [LARGE SCALE GENOMIC DNA]</scope>
    <source>
        <strain evidence="6 42">PSU-2243</strain>
    </source>
</reference>
<dbReference type="Proteomes" id="UP000462410">
    <property type="component" value="Unassembled WGS sequence"/>
</dbReference>
<proteinExistence type="predicted"/>
<evidence type="ECO:0000313" key="17">
    <source>
        <dbReference type="EMBL" id="QLG56027.1"/>
    </source>
</evidence>
<evidence type="ECO:0000313" key="46">
    <source>
        <dbReference type="Proteomes" id="UP000629265"/>
    </source>
</evidence>
<reference evidence="26 46" key="8">
    <citation type="submission" date="2019-11" db="EMBL/GenBank/DDBJ databases">
        <authorList>
            <person name="Haines EK M."/>
        </authorList>
    </citation>
    <scope>NUCLEOTIDE SEQUENCE [LARGE SCALE GENOMIC DNA]</scope>
    <source>
        <strain evidence="26">KR2729</strain>
    </source>
</reference>
<feature type="domain" description="Fimbrial-type adhesion" evidence="2">
    <location>
        <begin position="27"/>
        <end position="193"/>
    </location>
</feature>
<reference evidence="27" key="20">
    <citation type="journal article" date="2023" name="Front. Microbiol.">
        <title>Virotyping and genetic antimicrobial susceptibility testing of porcine ETEC/STEC strains and associated plasmid types.</title>
        <authorList>
            <person name="Vereecke N."/>
            <person name="Van Hoorde S."/>
            <person name="Sperling D."/>
            <person name="Theuns S."/>
            <person name="Devriendt B."/>
            <person name="Cox E."/>
        </authorList>
    </citation>
    <scope>NUCLEOTIDE SEQUENCE</scope>
    <source>
        <strain evidence="27">ETEC4085</strain>
    </source>
</reference>
<evidence type="ECO:0000313" key="15">
    <source>
        <dbReference type="EMBL" id="MWU30336.1"/>
    </source>
</evidence>
<dbReference type="Proteomes" id="UP000359125">
    <property type="component" value="Unassembled WGS sequence"/>
</dbReference>
<evidence type="ECO:0000313" key="23">
    <source>
        <dbReference type="EMBL" id="STM36839.1"/>
    </source>
</evidence>
<evidence type="ECO:0000313" key="10">
    <source>
        <dbReference type="EMBL" id="MBA6239029.1"/>
    </source>
</evidence>
<dbReference type="RefSeq" id="WP_001045432.1">
    <property type="nucleotide sequence ID" value="NZ_AP019189.1"/>
</dbReference>
<evidence type="ECO:0000313" key="6">
    <source>
        <dbReference type="EMBL" id="EFH5891251.1"/>
    </source>
</evidence>
<dbReference type="Proteomes" id="UP000581425">
    <property type="component" value="Chromosome"/>
</dbReference>
<name>A0A024L8M3_ECOLX</name>
<evidence type="ECO:0000313" key="3">
    <source>
        <dbReference type="EMBL" id="EFB4535061.1"/>
    </source>
</evidence>
<dbReference type="InterPro" id="IPR050263">
    <property type="entry name" value="Bact_Fimbrial_Adh_Pro"/>
</dbReference>
<reference evidence="32 33" key="6">
    <citation type="submission" date="2019-08" db="EMBL/GenBank/DDBJ databases">
        <title>Whole genome analysis of cultivated E. coli strains isolated from CD patients and healthy donors.</title>
        <authorList>
            <person name="Siniagina M.N."/>
            <person name="Markelova M.I."/>
            <person name="Laikov A.V."/>
            <person name="Boulygina E.A."/>
            <person name="Khusnutdinova D.R."/>
            <person name="Kharchenko A."/>
            <person name="Grigoryeva T.V."/>
        </authorList>
    </citation>
    <scope>NUCLEOTIDE SEQUENCE [LARGE SCALE GENOMIC DNA]</scope>
    <source>
        <strain evidence="24 32">1_45_11</strain>
        <strain evidence="25 33">3_77_5</strain>
    </source>
</reference>
<evidence type="ECO:0000313" key="43">
    <source>
        <dbReference type="Proteomes" id="UP000538406"/>
    </source>
</evidence>
<evidence type="ECO:0000313" key="32">
    <source>
        <dbReference type="Proteomes" id="UP000321295"/>
    </source>
</evidence>
<reference evidence="10 45" key="16">
    <citation type="submission" date="2020-07" db="EMBL/GenBank/DDBJ databases">
        <title>Analysis of Genomes of Bacterial Isolates from Lameness Outbreaks in Broilers.</title>
        <authorList>
            <person name="Ekesi N.S."/>
            <person name="Alrubaye A."/>
            <person name="Rhoads D."/>
        </authorList>
    </citation>
    <scope>NUCLEOTIDE SEQUENCE [LARGE SCALE GENOMIC DNA]</scope>
    <source>
        <strain evidence="10 45">1409</strain>
    </source>
</reference>
<evidence type="ECO:0000313" key="14">
    <source>
        <dbReference type="EMBL" id="MWT23610.1"/>
    </source>
</evidence>
<dbReference type="EMBL" id="CACRYR010000188">
    <property type="protein sequence ID" value="VZR33899.1"/>
    <property type="molecule type" value="Genomic_DNA"/>
</dbReference>
<dbReference type="EMBL" id="RYCF01000181">
    <property type="protein sequence ID" value="MQK27338.1"/>
    <property type="molecule type" value="Genomic_DNA"/>
</dbReference>
<evidence type="ECO:0000313" key="26">
    <source>
        <dbReference type="EMBL" id="VZR33899.1"/>
    </source>
</evidence>
<dbReference type="InterPro" id="IPR000259">
    <property type="entry name" value="Adhesion_dom_fimbrial"/>
</dbReference>
<accession>A0A024L8M3</accession>
<evidence type="ECO:0000313" key="34">
    <source>
        <dbReference type="Proteomes" id="UP000359125"/>
    </source>
</evidence>
<dbReference type="EMBL" id="CP070393">
    <property type="protein sequence ID" value="QRZ96899.1"/>
    <property type="molecule type" value="Genomic_DNA"/>
</dbReference>
<protein>
    <submittedName>
        <fullName evidence="3 6">Fimbrial protein</fullName>
    </submittedName>
    <submittedName>
        <fullName evidence="20">Fimbrial-like adhesin protein</fullName>
    </submittedName>
    <submittedName>
        <fullName evidence="26">Fimbrial-like protein YraH</fullName>
    </submittedName>
</protein>
<dbReference type="PANTHER" id="PTHR33420">
    <property type="entry name" value="FIMBRIAL SUBUNIT ELFA-RELATED"/>
    <property type="match status" value="1"/>
</dbReference>
<dbReference type="SMR" id="A0A024L8M3"/>
<evidence type="ECO:0000313" key="38">
    <source>
        <dbReference type="Proteomes" id="UP000441160"/>
    </source>
</evidence>
<dbReference type="Proteomes" id="UP000846355">
    <property type="component" value="Unassembled WGS sequence"/>
</dbReference>
<dbReference type="EMBL" id="VRXD01000009">
    <property type="protein sequence ID" value="TXQ36030.1"/>
    <property type="molecule type" value="Genomic_DNA"/>
</dbReference>
<dbReference type="EMBL" id="AASWIS010000002">
    <property type="protein sequence ID" value="EFH5891251.1"/>
    <property type="molecule type" value="Genomic_DNA"/>
</dbReference>
<dbReference type="Proteomes" id="UP000254052">
    <property type="component" value="Unassembled WGS sequence"/>
</dbReference>
<dbReference type="Proteomes" id="UP000441160">
    <property type="component" value="Unassembled WGS sequence"/>
</dbReference>
<dbReference type="Proteomes" id="UP000436141">
    <property type="component" value="Unassembled WGS sequence"/>
</dbReference>
<evidence type="ECO:0000313" key="22">
    <source>
        <dbReference type="EMBL" id="STL00653.1"/>
    </source>
</evidence>
<reference evidence="7" key="4">
    <citation type="submission" date="2018-12" db="EMBL/GenBank/DDBJ databases">
        <authorList>
            <consortium name="NCBI Pathogen Detection Project"/>
        </authorList>
    </citation>
    <scope>NUCLEOTIDE SEQUENCE</scope>
    <source>
        <strain evidence="8">Escherichia coli</strain>
        <strain evidence="7">EuSCAPE_DE065</strain>
    </source>
</reference>
<evidence type="ECO:0000313" key="31">
    <source>
        <dbReference type="Proteomes" id="UP000254785"/>
    </source>
</evidence>
<dbReference type="Proteomes" id="UP000521991">
    <property type="component" value="Unassembled WGS sequence"/>
</dbReference>
<evidence type="ECO:0000313" key="36">
    <source>
        <dbReference type="Proteomes" id="UP000436482"/>
    </source>
</evidence>
<reference evidence="28 29" key="2">
    <citation type="submission" date="2018-06" db="EMBL/GenBank/DDBJ databases">
        <authorList>
            <consortium name="Pathogen Informatics"/>
            <person name="Doyle S."/>
        </authorList>
    </citation>
    <scope>NUCLEOTIDE SEQUENCE [LARGE SCALE GENOMIC DNA]</scope>
    <source>
        <strain evidence="23 29">NCTC8500</strain>
        <strain evidence="20 30">NCTC9045</strain>
        <strain evidence="21 31">NCTC9117</strain>
        <strain evidence="22 28">NCTC9962</strain>
    </source>
</reference>
<evidence type="ECO:0000313" key="19">
    <source>
        <dbReference type="EMBL" id="QRZ96899.1"/>
    </source>
</evidence>
<dbReference type="Proteomes" id="UP000581425">
    <property type="component" value="Unassembled WGS sequence"/>
</dbReference>
<dbReference type="EMBL" id="WTQQ01000448">
    <property type="protein sequence ID" value="MWR90475.1"/>
    <property type="molecule type" value="Genomic_DNA"/>
</dbReference>
<dbReference type="EMBL" id="WTRX01000006">
    <property type="protein sequence ID" value="MWU30336.1"/>
    <property type="molecule type" value="Genomic_DNA"/>
</dbReference>
<dbReference type="EMBL" id="WTRC01000534">
    <property type="protein sequence ID" value="MWT23610.1"/>
    <property type="molecule type" value="Genomic_DNA"/>
</dbReference>
<reference evidence="5 41" key="13">
    <citation type="submission" date="2020-02" db="EMBL/GenBank/DDBJ databases">
        <authorList>
            <consortium name="PulseNet: The National Subtyping Network for Foodborne Disease Surveillance"/>
            <person name="Tarr C.L."/>
            <person name="Trees E."/>
            <person name="Katz L.S."/>
            <person name="Carleton-Romer H.A."/>
            <person name="Stroika S."/>
            <person name="Kucerova Z."/>
            <person name="Roache K.F."/>
            <person name="Sabol A.L."/>
            <person name="Besser J."/>
            <person name="Gerner-Smidt P."/>
        </authorList>
    </citation>
    <scope>NUCLEOTIDE SEQUENCE [LARGE SCALE GENOMIC DNA]</scope>
    <source>
        <strain evidence="5 41">PNUSAE004166</strain>
    </source>
</reference>
<gene>
    <name evidence="20" type="primary">yraH</name>
    <name evidence="5" type="ORF">BGM66_001511</name>
    <name evidence="3" type="ORF">C0P57_004415</name>
    <name evidence="4" type="ORF">CTR35_000656</name>
    <name evidence="12" type="ORF">EIZ93_24385</name>
    <name evidence="18" type="ORF">FOI11_020045</name>
    <name evidence="10" type="ORF">FOI11_03135</name>
    <name evidence="24" type="ORF">FV293_08625</name>
    <name evidence="25" type="ORF">FWK02_10785</name>
    <name evidence="6" type="ORF">GOP25_03130</name>
    <name evidence="9" type="ORF">GP711_25460</name>
    <name evidence="15" type="ORF">GP944_05995</name>
    <name evidence="14" type="ORF">GP965_22270</name>
    <name evidence="13" type="ORF">GP979_19595</name>
    <name evidence="16" type="ORF">GRW05_21710</name>
    <name evidence="7" type="ORF">HMV95_13735</name>
    <name evidence="17" type="ORF">HX136_03410</name>
    <name evidence="26" type="ORF">IDONEFKE_03852</name>
    <name evidence="11" type="ORF">IH772_12620</name>
    <name evidence="8" type="ORF">J0541_001268</name>
    <name evidence="19" type="ORF">JNP96_24510</name>
    <name evidence="23" type="ORF">NCTC8500_00549</name>
    <name evidence="20" type="ORF">NCTC9045_00745</name>
    <name evidence="21" type="ORF">NCTC9117_00951</name>
    <name evidence="22" type="ORF">NCTC9962_00471</name>
    <name evidence="27" type="ORF">QDW62_02985</name>
</gene>
<dbReference type="EMBL" id="UGDC01000003">
    <property type="protein sequence ID" value="STJ78415.1"/>
    <property type="molecule type" value="Genomic_DNA"/>
</dbReference>
<evidence type="ECO:0000313" key="18">
    <source>
        <dbReference type="EMBL" id="QOY30673.1"/>
    </source>
</evidence>
<evidence type="ECO:0000313" key="9">
    <source>
        <dbReference type="EMBL" id="KAE9725184.1"/>
    </source>
</evidence>
<evidence type="ECO:0000313" key="28">
    <source>
        <dbReference type="Proteomes" id="UP000254052"/>
    </source>
</evidence>
<evidence type="ECO:0000313" key="21">
    <source>
        <dbReference type="EMBL" id="STJ78415.1"/>
    </source>
</evidence>
<reference evidence="40" key="14">
    <citation type="submission" date="2020-06" db="EMBL/GenBank/DDBJ databases">
        <title>Identification and Characterisation of Fosfomycin Resistance in Escherichia coli Urinary Tract Infection Isolates from Australia.</title>
        <authorList>
            <person name="Mowlaboccus S."/>
            <person name="Daley D."/>
            <person name="Pang S."/>
            <person name="Gottlieb T."/>
            <person name="Nimmo G.R."/>
            <person name="George N."/>
            <person name="Korman T.M."/>
            <person name="Strietberg R."/>
            <person name="Robson J."/>
            <person name="Peachey G."/>
            <person name="Collignon P."/>
            <person name="Bradbury S."/>
            <person name="Colombi E."/>
            <person name="Ramsay J.P."/>
            <person name="Rogers B.A."/>
            <person name="Coombs G.W."/>
        </authorList>
    </citation>
    <scope>NUCLEOTIDE SEQUENCE [LARGE SCALE GENOMIC DNA]</scope>
    <source>
        <strain evidence="40">EC2</strain>
    </source>
</reference>
<evidence type="ECO:0000313" key="40">
    <source>
        <dbReference type="Proteomes" id="UP000509796"/>
    </source>
</evidence>
<dbReference type="Proteomes" id="UP000629265">
    <property type="component" value="Unassembled WGS sequence"/>
</dbReference>
<evidence type="ECO:0000313" key="41">
    <source>
        <dbReference type="Proteomes" id="UP000521991"/>
    </source>
</evidence>
<dbReference type="EMBL" id="CP058571">
    <property type="protein sequence ID" value="QLG56027.1"/>
    <property type="molecule type" value="Genomic_DNA"/>
</dbReference>
<accession>A0A236M0S5</accession>
<evidence type="ECO:0000313" key="42">
    <source>
        <dbReference type="Proteomes" id="UP000531813"/>
    </source>
</evidence>
<evidence type="ECO:0000313" key="30">
    <source>
        <dbReference type="Proteomes" id="UP000254503"/>
    </source>
</evidence>
<dbReference type="Proteomes" id="UP000254785">
    <property type="component" value="Unassembled WGS sequence"/>
</dbReference>
<dbReference type="EMBL" id="VSBS01000300">
    <property type="protein sequence ID" value="TXT01752.1"/>
    <property type="molecule type" value="Genomic_DNA"/>
</dbReference>
<evidence type="ECO:0000313" key="13">
    <source>
        <dbReference type="EMBL" id="MWR90475.1"/>
    </source>
</evidence>
<dbReference type="EMBL" id="WUIY01000217">
    <property type="protein sequence ID" value="MXI76821.1"/>
    <property type="molecule type" value="Genomic_DNA"/>
</dbReference>
<dbReference type="Proteomes" id="UP001179946">
    <property type="component" value="Chromosome"/>
</dbReference>
<dbReference type="SUPFAM" id="SSF49401">
    <property type="entry name" value="Bacterial adhesins"/>
    <property type="match status" value="1"/>
</dbReference>
<reference evidence="43 44" key="3">
    <citation type="submission" date="2018-08" db="EMBL/GenBank/DDBJ databases">
        <authorList>
            <consortium name="NARMS: The National Antimicrobial Resistance Monitoring System"/>
        </authorList>
    </citation>
    <scope>NUCLEOTIDE SEQUENCE [LARGE SCALE GENOMIC DNA]</scope>
    <source>
        <strain evidence="4 43">FSIS11705178</strain>
        <strain evidence="3 44">FSIS11706358</strain>
    </source>
</reference>
<evidence type="ECO:0000313" key="29">
    <source>
        <dbReference type="Proteomes" id="UP000254429"/>
    </source>
</evidence>
<organism evidence="6 42">
    <name type="scientific">Escherichia coli</name>
    <dbReference type="NCBI Taxonomy" id="562"/>
    <lineage>
        <taxon>Bacteria</taxon>
        <taxon>Pseudomonadati</taxon>
        <taxon>Pseudomonadota</taxon>
        <taxon>Gammaproteobacteria</taxon>
        <taxon>Enterobacterales</taxon>
        <taxon>Enterobacteriaceae</taxon>
        <taxon>Escherichia</taxon>
    </lineage>
</organism>
<reference evidence="11" key="17">
    <citation type="submission" date="2020-09" db="EMBL/GenBank/DDBJ databases">
        <title>Emerging polyconal dissemination of OXA-244-producing E. coli in France.</title>
        <authorList>
            <person name="Emeraud C."/>
            <person name="Girlich D."/>
            <person name="Bonnin R.A."/>
            <person name="Jousset A.B."/>
            <person name="Naas T."/>
            <person name="Dortet L."/>
        </authorList>
    </citation>
    <scope>NUCLEOTIDE SEQUENCE</scope>
    <source>
        <strain evidence="11">225E3</strain>
    </source>
</reference>
<dbReference type="Proteomes" id="UP000538406">
    <property type="component" value="Unassembled WGS sequence"/>
</dbReference>
<evidence type="ECO:0000313" key="25">
    <source>
        <dbReference type="EMBL" id="TXT01752.1"/>
    </source>
</evidence>
<dbReference type="Gene3D" id="2.60.40.1090">
    <property type="entry name" value="Fimbrial-type adhesion domain"/>
    <property type="match status" value="1"/>
</dbReference>
<evidence type="ECO:0000313" key="5">
    <source>
        <dbReference type="EMBL" id="EFH0365102.1"/>
    </source>
</evidence>
<evidence type="ECO:0000313" key="24">
    <source>
        <dbReference type="EMBL" id="TXQ36030.1"/>
    </source>
</evidence>
<keyword evidence="1" id="KW-0732">Signal</keyword>
<evidence type="ECO:0000313" key="33">
    <source>
        <dbReference type="Proteomes" id="UP000321461"/>
    </source>
</evidence>
<dbReference type="Proteomes" id="UP000640866">
    <property type="component" value="Unassembled WGS sequence"/>
</dbReference>
<dbReference type="InterPro" id="IPR008966">
    <property type="entry name" value="Adhesion_dom_sf"/>
</dbReference>
<dbReference type="Pfam" id="PF00419">
    <property type="entry name" value="Fimbrial"/>
    <property type="match status" value="1"/>
</dbReference>
<dbReference type="Proteomes" id="UP000663166">
    <property type="component" value="Chromosome"/>
</dbReference>